<name>A0A1F4W3Y6_UNCKA</name>
<dbReference type="EMBL" id="MEVT01000004">
    <property type="protein sequence ID" value="OGC63733.1"/>
    <property type="molecule type" value="Genomic_DNA"/>
</dbReference>
<sequence length="108" mass="13023">MAEIRVYEKMSPDGFFYWLTKLEIFQTNEDLRAFFGRPALRPWMNRVPTVTESGSTREQIRRRAILFLTVFENTWRIKDNHEYGGMHMYDMFFAEVEKLQNATKSEEE</sequence>
<dbReference type="Proteomes" id="UP000176614">
    <property type="component" value="Unassembled WGS sequence"/>
</dbReference>
<reference evidence="1 2" key="1">
    <citation type="journal article" date="2016" name="Nat. Commun.">
        <title>Thousands of microbial genomes shed light on interconnected biogeochemical processes in an aquifer system.</title>
        <authorList>
            <person name="Anantharaman K."/>
            <person name="Brown C.T."/>
            <person name="Hug L.A."/>
            <person name="Sharon I."/>
            <person name="Castelle C.J."/>
            <person name="Probst A.J."/>
            <person name="Thomas B.C."/>
            <person name="Singh A."/>
            <person name="Wilkins M.J."/>
            <person name="Karaoz U."/>
            <person name="Brodie E.L."/>
            <person name="Williams K.H."/>
            <person name="Hubbard S.S."/>
            <person name="Banfield J.F."/>
        </authorList>
    </citation>
    <scope>NUCLEOTIDE SEQUENCE [LARGE SCALE GENOMIC DNA]</scope>
</reference>
<dbReference type="AlphaFoldDB" id="A0A1F4W3Y6"/>
<evidence type="ECO:0000313" key="1">
    <source>
        <dbReference type="EMBL" id="OGC63733.1"/>
    </source>
</evidence>
<evidence type="ECO:0000313" key="2">
    <source>
        <dbReference type="Proteomes" id="UP000176614"/>
    </source>
</evidence>
<accession>A0A1F4W3Y6</accession>
<organism evidence="1 2">
    <name type="scientific">candidate division WWE3 bacterium RIFOXYA2_FULL_46_9</name>
    <dbReference type="NCBI Taxonomy" id="1802636"/>
    <lineage>
        <taxon>Bacteria</taxon>
        <taxon>Katanobacteria</taxon>
    </lineage>
</organism>
<comment type="caution">
    <text evidence="1">The sequence shown here is derived from an EMBL/GenBank/DDBJ whole genome shotgun (WGS) entry which is preliminary data.</text>
</comment>
<gene>
    <name evidence="1" type="ORF">A2264_05160</name>
</gene>
<proteinExistence type="predicted"/>
<protein>
    <submittedName>
        <fullName evidence="1">Uncharacterized protein</fullName>
    </submittedName>
</protein>